<reference evidence="1" key="1">
    <citation type="submission" date="2014-11" db="EMBL/GenBank/DDBJ databases">
        <authorList>
            <person name="Amaro Gonzalez C."/>
        </authorList>
    </citation>
    <scope>NUCLEOTIDE SEQUENCE</scope>
</reference>
<protein>
    <submittedName>
        <fullName evidence="1">Uncharacterized protein</fullName>
    </submittedName>
</protein>
<dbReference type="AlphaFoldDB" id="A0A0E9SIQ0"/>
<proteinExistence type="predicted"/>
<dbReference type="EMBL" id="GBXM01068209">
    <property type="protein sequence ID" value="JAH40368.1"/>
    <property type="molecule type" value="Transcribed_RNA"/>
</dbReference>
<accession>A0A0E9SIQ0</accession>
<sequence length="28" mass="3087">MQKHINGTINTYHTGVAFQNGGLAIRIM</sequence>
<name>A0A0E9SIQ0_ANGAN</name>
<evidence type="ECO:0000313" key="1">
    <source>
        <dbReference type="EMBL" id="JAH40368.1"/>
    </source>
</evidence>
<organism evidence="1">
    <name type="scientific">Anguilla anguilla</name>
    <name type="common">European freshwater eel</name>
    <name type="synonym">Muraena anguilla</name>
    <dbReference type="NCBI Taxonomy" id="7936"/>
    <lineage>
        <taxon>Eukaryota</taxon>
        <taxon>Metazoa</taxon>
        <taxon>Chordata</taxon>
        <taxon>Craniata</taxon>
        <taxon>Vertebrata</taxon>
        <taxon>Euteleostomi</taxon>
        <taxon>Actinopterygii</taxon>
        <taxon>Neopterygii</taxon>
        <taxon>Teleostei</taxon>
        <taxon>Anguilliformes</taxon>
        <taxon>Anguillidae</taxon>
        <taxon>Anguilla</taxon>
    </lineage>
</organism>
<reference evidence="1" key="2">
    <citation type="journal article" date="2015" name="Fish Shellfish Immunol.">
        <title>Early steps in the European eel (Anguilla anguilla)-Vibrio vulnificus interaction in the gills: Role of the RtxA13 toxin.</title>
        <authorList>
            <person name="Callol A."/>
            <person name="Pajuelo D."/>
            <person name="Ebbesson L."/>
            <person name="Teles M."/>
            <person name="MacKenzie S."/>
            <person name="Amaro C."/>
        </authorList>
    </citation>
    <scope>NUCLEOTIDE SEQUENCE</scope>
</reference>